<keyword evidence="1 4" id="KW-0808">Transferase</keyword>
<evidence type="ECO:0000313" key="4">
    <source>
        <dbReference type="EMBL" id="KRK63727.1"/>
    </source>
</evidence>
<dbReference type="Pfam" id="PF00583">
    <property type="entry name" value="Acetyltransf_1"/>
    <property type="match status" value="1"/>
</dbReference>
<name>A0A0R1IY12_9LACO</name>
<dbReference type="InterPro" id="IPR016181">
    <property type="entry name" value="Acyl_CoA_acyltransferase"/>
</dbReference>
<accession>A0A0R1IY12</accession>
<dbReference type="PANTHER" id="PTHR10908:SF0">
    <property type="entry name" value="SEROTONIN N-ACETYLTRANSFERASE"/>
    <property type="match status" value="1"/>
</dbReference>
<dbReference type="InterPro" id="IPR051635">
    <property type="entry name" value="SNAT-like"/>
</dbReference>
<dbReference type="PATRIC" id="fig|1423811.3.peg.1221"/>
<dbReference type="GO" id="GO:0008080">
    <property type="term" value="F:N-acetyltransferase activity"/>
    <property type="evidence" value="ECO:0007669"/>
    <property type="project" value="UniProtKB-ARBA"/>
</dbReference>
<comment type="caution">
    <text evidence="4">The sequence shown here is derived from an EMBL/GenBank/DDBJ whole genome shotgun (WGS) entry which is preliminary data.</text>
</comment>
<proteinExistence type="predicted"/>
<dbReference type="CDD" id="cd04301">
    <property type="entry name" value="NAT_SF"/>
    <property type="match status" value="1"/>
</dbReference>
<dbReference type="AlphaFoldDB" id="A0A0R1IY12"/>
<dbReference type="Gene3D" id="3.40.630.30">
    <property type="match status" value="1"/>
</dbReference>
<dbReference type="STRING" id="1423811.FC72_GL001201"/>
<dbReference type="RefSeq" id="WP_057767153.1">
    <property type="nucleotide sequence ID" value="NZ_AZDG01000024.1"/>
</dbReference>
<reference evidence="4 5" key="1">
    <citation type="journal article" date="2015" name="Genome Announc.">
        <title>Expanding the biotechnology potential of lactobacilli through comparative genomics of 213 strains and associated genera.</title>
        <authorList>
            <person name="Sun Z."/>
            <person name="Harris H.M."/>
            <person name="McCann A."/>
            <person name="Guo C."/>
            <person name="Argimon S."/>
            <person name="Zhang W."/>
            <person name="Yang X."/>
            <person name="Jeffery I.B."/>
            <person name="Cooney J.C."/>
            <person name="Kagawa T.F."/>
            <person name="Liu W."/>
            <person name="Song Y."/>
            <person name="Salvetti E."/>
            <person name="Wrobel A."/>
            <person name="Rasinkangas P."/>
            <person name="Parkhill J."/>
            <person name="Rea M.C."/>
            <person name="O'Sullivan O."/>
            <person name="Ritari J."/>
            <person name="Douillard F.P."/>
            <person name="Paul Ross R."/>
            <person name="Yang R."/>
            <person name="Briner A.E."/>
            <person name="Felis G.E."/>
            <person name="de Vos W.M."/>
            <person name="Barrangou R."/>
            <person name="Klaenhammer T.R."/>
            <person name="Caufield P.W."/>
            <person name="Cui Y."/>
            <person name="Zhang H."/>
            <person name="O'Toole P.W."/>
        </authorList>
    </citation>
    <scope>NUCLEOTIDE SEQUENCE [LARGE SCALE GENOMIC DNA]</scope>
    <source>
        <strain evidence="4 5">DSM 20183</strain>
    </source>
</reference>
<dbReference type="EMBL" id="AZDG01000024">
    <property type="protein sequence ID" value="KRK63727.1"/>
    <property type="molecule type" value="Genomic_DNA"/>
</dbReference>
<evidence type="ECO:0000259" key="3">
    <source>
        <dbReference type="PROSITE" id="PS51186"/>
    </source>
</evidence>
<organism evidence="4 5">
    <name type="scientific">Companilactobacillus tucceti DSM 20183</name>
    <dbReference type="NCBI Taxonomy" id="1423811"/>
    <lineage>
        <taxon>Bacteria</taxon>
        <taxon>Bacillati</taxon>
        <taxon>Bacillota</taxon>
        <taxon>Bacilli</taxon>
        <taxon>Lactobacillales</taxon>
        <taxon>Lactobacillaceae</taxon>
        <taxon>Companilactobacillus</taxon>
    </lineage>
</organism>
<protein>
    <submittedName>
        <fullName evidence="4">Putative acetyltransferase (Putative)</fullName>
    </submittedName>
</protein>
<dbReference type="SUPFAM" id="SSF55729">
    <property type="entry name" value="Acyl-CoA N-acyltransferases (Nat)"/>
    <property type="match status" value="1"/>
</dbReference>
<feature type="domain" description="N-acetyltransferase" evidence="3">
    <location>
        <begin position="1"/>
        <end position="162"/>
    </location>
</feature>
<dbReference type="PANTHER" id="PTHR10908">
    <property type="entry name" value="SEROTONIN N-ACETYLTRANSFERASE"/>
    <property type="match status" value="1"/>
</dbReference>
<dbReference type="PROSITE" id="PS51186">
    <property type="entry name" value="GNAT"/>
    <property type="match status" value="1"/>
</dbReference>
<dbReference type="Proteomes" id="UP000050929">
    <property type="component" value="Unassembled WGS sequence"/>
</dbReference>
<evidence type="ECO:0000313" key="5">
    <source>
        <dbReference type="Proteomes" id="UP000050929"/>
    </source>
</evidence>
<dbReference type="InterPro" id="IPR000182">
    <property type="entry name" value="GNAT_dom"/>
</dbReference>
<evidence type="ECO:0000256" key="2">
    <source>
        <dbReference type="ARBA" id="ARBA00023315"/>
    </source>
</evidence>
<gene>
    <name evidence="4" type="ORF">FC72_GL001201</name>
</gene>
<keyword evidence="2" id="KW-0012">Acyltransferase</keyword>
<keyword evidence="5" id="KW-1185">Reference proteome</keyword>
<sequence length="162" mass="18409">MKFTLASLNDLDEIMNIERQGFNAAEAGSIKSYRDRIVKLHDTFLTVRNDLNKVIGFVVGPAVNERFIKNDMYETTPNNLSKGGHQLVFTIAIDPDYRGQGIGSKLLSEFEKIARKDNRESIALTCLKNRITFYEKNGFTNLGVADSNHGDEVWYNMEKIIE</sequence>
<evidence type="ECO:0000256" key="1">
    <source>
        <dbReference type="ARBA" id="ARBA00022679"/>
    </source>
</evidence>
<dbReference type="OrthoDB" id="9800962at2"/>